<reference evidence="5" key="2">
    <citation type="submission" date="2021-01" db="UniProtKB">
        <authorList>
            <consortium name="EnsemblMetazoa"/>
        </authorList>
    </citation>
    <scope>IDENTIFICATION</scope>
</reference>
<dbReference type="SUPFAM" id="SSF158235">
    <property type="entry name" value="SOCS box-like"/>
    <property type="match status" value="1"/>
</dbReference>
<dbReference type="GeneID" id="105443387"/>
<feature type="repeat" description="ANK" evidence="3">
    <location>
        <begin position="221"/>
        <end position="256"/>
    </location>
</feature>
<dbReference type="SMART" id="SM00248">
    <property type="entry name" value="ANK"/>
    <property type="match status" value="5"/>
</dbReference>
<keyword evidence="1" id="KW-0677">Repeat</keyword>
<dbReference type="InterPro" id="IPR002110">
    <property type="entry name" value="Ankyrin_rpt"/>
</dbReference>
<evidence type="ECO:0000256" key="1">
    <source>
        <dbReference type="ARBA" id="ARBA00022737"/>
    </source>
</evidence>
<dbReference type="Proteomes" id="UP000007110">
    <property type="component" value="Unassembled WGS sequence"/>
</dbReference>
<dbReference type="InterPro" id="IPR051637">
    <property type="entry name" value="Ank_repeat_dom-contain_49"/>
</dbReference>
<keyword evidence="6" id="KW-1185">Reference proteome</keyword>
<dbReference type="OrthoDB" id="194358at2759"/>
<dbReference type="PANTHER" id="PTHR24180:SF45">
    <property type="entry name" value="POLY [ADP-RIBOSE] POLYMERASE TANKYRASE"/>
    <property type="match status" value="1"/>
</dbReference>
<dbReference type="SUPFAM" id="SSF48403">
    <property type="entry name" value="Ankyrin repeat"/>
    <property type="match status" value="1"/>
</dbReference>
<dbReference type="GO" id="GO:0035556">
    <property type="term" value="P:intracellular signal transduction"/>
    <property type="evidence" value="ECO:0007669"/>
    <property type="project" value="InterPro"/>
</dbReference>
<dbReference type="KEGG" id="spu:105443387"/>
<dbReference type="Pfam" id="PF12796">
    <property type="entry name" value="Ank_2"/>
    <property type="match status" value="2"/>
</dbReference>
<protein>
    <recommendedName>
        <fullName evidence="4">SOCS box domain-containing protein</fullName>
    </recommendedName>
</protein>
<dbReference type="OMA" id="KKGTWMK"/>
<dbReference type="InterPro" id="IPR001496">
    <property type="entry name" value="SOCS_box"/>
</dbReference>
<feature type="repeat" description="ANK" evidence="3">
    <location>
        <begin position="257"/>
        <end position="290"/>
    </location>
</feature>
<organism evidence="5 6">
    <name type="scientific">Strongylocentrotus purpuratus</name>
    <name type="common">Purple sea urchin</name>
    <dbReference type="NCBI Taxonomy" id="7668"/>
    <lineage>
        <taxon>Eukaryota</taxon>
        <taxon>Metazoa</taxon>
        <taxon>Echinodermata</taxon>
        <taxon>Eleutherozoa</taxon>
        <taxon>Echinozoa</taxon>
        <taxon>Echinoidea</taxon>
        <taxon>Euechinoidea</taxon>
        <taxon>Echinacea</taxon>
        <taxon>Camarodonta</taxon>
        <taxon>Echinidea</taxon>
        <taxon>Strongylocentrotidae</taxon>
        <taxon>Strongylocentrotus</taxon>
    </lineage>
</organism>
<feature type="repeat" description="ANK" evidence="3">
    <location>
        <begin position="188"/>
        <end position="220"/>
    </location>
</feature>
<dbReference type="PROSITE" id="PS50088">
    <property type="entry name" value="ANK_REPEAT"/>
    <property type="match status" value="4"/>
</dbReference>
<dbReference type="AlphaFoldDB" id="A0A7M7PL94"/>
<dbReference type="InParanoid" id="A0A7M7PL94"/>
<evidence type="ECO:0000256" key="3">
    <source>
        <dbReference type="PROSITE-ProRule" id="PRU00023"/>
    </source>
</evidence>
<evidence type="ECO:0000256" key="2">
    <source>
        <dbReference type="ARBA" id="ARBA00023043"/>
    </source>
</evidence>
<accession>A0A7M7PL94</accession>
<dbReference type="InterPro" id="IPR036036">
    <property type="entry name" value="SOCS_box-like_dom_sf"/>
</dbReference>
<feature type="repeat" description="ANK" evidence="3">
    <location>
        <begin position="155"/>
        <end position="187"/>
    </location>
</feature>
<dbReference type="PROSITE" id="PS50225">
    <property type="entry name" value="SOCS"/>
    <property type="match status" value="1"/>
</dbReference>
<keyword evidence="2 3" id="KW-0040">ANK repeat</keyword>
<feature type="domain" description="SOCS box" evidence="4">
    <location>
        <begin position="376"/>
        <end position="422"/>
    </location>
</feature>
<dbReference type="RefSeq" id="XP_030853125.1">
    <property type="nucleotide sequence ID" value="XM_030997265.1"/>
</dbReference>
<evidence type="ECO:0000259" key="4">
    <source>
        <dbReference type="PROSITE" id="PS50225"/>
    </source>
</evidence>
<proteinExistence type="predicted"/>
<evidence type="ECO:0000313" key="6">
    <source>
        <dbReference type="Proteomes" id="UP000007110"/>
    </source>
</evidence>
<evidence type="ECO:0000313" key="5">
    <source>
        <dbReference type="EnsemblMetazoa" id="XP_030853125"/>
    </source>
</evidence>
<sequence>MWSRTNATRSGTPSVSSLRVIDNVLWTHPVGPDTLISVITIQVAFTSQNINWNAILVPDSRGKYTSNQLPLHTMFLSRNVSLDSPVLQMLLCSCLDLNLKDTFGRTAMHCLMNRIHSNVSHSSPCSSRPQDFDVTVGCVETLVRGGADINCSDGSGQTPLHLVAFYNIPSCVTVLVGFGAEADARDINGNSPLHVCAMFCHAETLTALLDHGGNPILGNARGETPLHIASKNYAHSGLGCIKLLLPVVDDVNQPDNEMNTALHLAVSICTQTDIITRLLGRGADPDLTNTQGKSALFMYLNSNVVEQQHQPVLRPSRFQRIRLPDLGKNIRHSAGFCLLMDHTTYIRITDKDGRLPRLLTLPEAFDLSCWLHRLARTPRSLAYLCRQSVRRALRPYRISQDVCKALELPRQLEEYIITPVYKKDCFAPWAHDSQNS</sequence>
<dbReference type="PROSITE" id="PS50297">
    <property type="entry name" value="ANK_REP_REGION"/>
    <property type="match status" value="2"/>
</dbReference>
<dbReference type="Pfam" id="PF07525">
    <property type="entry name" value="SOCS_box"/>
    <property type="match status" value="1"/>
</dbReference>
<dbReference type="PANTHER" id="PTHR24180">
    <property type="entry name" value="CYCLIN-DEPENDENT KINASE INHIBITOR 2C-RELATED"/>
    <property type="match status" value="1"/>
</dbReference>
<reference evidence="6" key="1">
    <citation type="submission" date="2015-02" db="EMBL/GenBank/DDBJ databases">
        <title>Genome sequencing for Strongylocentrotus purpuratus.</title>
        <authorList>
            <person name="Murali S."/>
            <person name="Liu Y."/>
            <person name="Vee V."/>
            <person name="English A."/>
            <person name="Wang M."/>
            <person name="Skinner E."/>
            <person name="Han Y."/>
            <person name="Muzny D.M."/>
            <person name="Worley K.C."/>
            <person name="Gibbs R.A."/>
        </authorList>
    </citation>
    <scope>NUCLEOTIDE SEQUENCE</scope>
</reference>
<dbReference type="EnsemblMetazoa" id="XM_030997265">
    <property type="protein sequence ID" value="XP_030853125"/>
    <property type="gene ID" value="LOC105443387"/>
</dbReference>
<dbReference type="InterPro" id="IPR036770">
    <property type="entry name" value="Ankyrin_rpt-contain_sf"/>
</dbReference>
<dbReference type="Gene3D" id="1.25.40.20">
    <property type="entry name" value="Ankyrin repeat-containing domain"/>
    <property type="match status" value="3"/>
</dbReference>
<name>A0A7M7PL94_STRPU</name>